<dbReference type="Gene3D" id="1.10.10.10">
    <property type="entry name" value="Winged helix-like DNA-binding domain superfamily/Winged helix DNA-binding domain"/>
    <property type="match status" value="1"/>
</dbReference>
<dbReference type="SUPFAM" id="SSF46785">
    <property type="entry name" value="Winged helix' DNA-binding domain"/>
    <property type="match status" value="1"/>
</dbReference>
<dbReference type="AlphaFoldDB" id="A0A261RR46"/>
<keyword evidence="2" id="KW-0805">Transcription regulation</keyword>
<evidence type="ECO:0000256" key="1">
    <source>
        <dbReference type="ARBA" id="ARBA00009437"/>
    </source>
</evidence>
<dbReference type="Pfam" id="PF00126">
    <property type="entry name" value="HTH_1"/>
    <property type="match status" value="1"/>
</dbReference>
<dbReference type="InterPro" id="IPR036388">
    <property type="entry name" value="WH-like_DNA-bd_sf"/>
</dbReference>
<feature type="domain" description="HTH lysR-type" evidence="5">
    <location>
        <begin position="39"/>
        <end position="97"/>
    </location>
</feature>
<evidence type="ECO:0000313" key="7">
    <source>
        <dbReference type="Proteomes" id="UP000216857"/>
    </source>
</evidence>
<name>A0A261RR46_9BORD</name>
<dbReference type="PROSITE" id="PS50931">
    <property type="entry name" value="HTH_LYSR"/>
    <property type="match status" value="1"/>
</dbReference>
<dbReference type="FunFam" id="1.10.10.10:FF:000001">
    <property type="entry name" value="LysR family transcriptional regulator"/>
    <property type="match status" value="1"/>
</dbReference>
<dbReference type="CDD" id="cd08412">
    <property type="entry name" value="PBP2_PAO1_like"/>
    <property type="match status" value="1"/>
</dbReference>
<evidence type="ECO:0000256" key="2">
    <source>
        <dbReference type="ARBA" id="ARBA00023015"/>
    </source>
</evidence>
<dbReference type="OrthoDB" id="8751315at2"/>
<keyword evidence="3" id="KW-0238">DNA-binding</keyword>
<organism evidence="6 7">
    <name type="scientific">Bordetella genomosp. 9</name>
    <dbReference type="NCBI Taxonomy" id="1416803"/>
    <lineage>
        <taxon>Bacteria</taxon>
        <taxon>Pseudomonadati</taxon>
        <taxon>Pseudomonadota</taxon>
        <taxon>Betaproteobacteria</taxon>
        <taxon>Burkholderiales</taxon>
        <taxon>Alcaligenaceae</taxon>
        <taxon>Bordetella</taxon>
    </lineage>
</organism>
<evidence type="ECO:0000256" key="3">
    <source>
        <dbReference type="ARBA" id="ARBA00023125"/>
    </source>
</evidence>
<gene>
    <name evidence="6" type="ORF">CAL26_05380</name>
</gene>
<dbReference type="Pfam" id="PF03466">
    <property type="entry name" value="LysR_substrate"/>
    <property type="match status" value="1"/>
</dbReference>
<evidence type="ECO:0000259" key="5">
    <source>
        <dbReference type="PROSITE" id="PS50931"/>
    </source>
</evidence>
<dbReference type="PRINTS" id="PR00039">
    <property type="entry name" value="HTHLYSR"/>
</dbReference>
<evidence type="ECO:0000256" key="4">
    <source>
        <dbReference type="ARBA" id="ARBA00023163"/>
    </source>
</evidence>
<dbReference type="EMBL" id="NEVJ01000001">
    <property type="protein sequence ID" value="OZI26753.1"/>
    <property type="molecule type" value="Genomic_DNA"/>
</dbReference>
<evidence type="ECO:0000313" key="6">
    <source>
        <dbReference type="EMBL" id="OZI26753.1"/>
    </source>
</evidence>
<dbReference type="GO" id="GO:0003700">
    <property type="term" value="F:DNA-binding transcription factor activity"/>
    <property type="evidence" value="ECO:0007669"/>
    <property type="project" value="InterPro"/>
</dbReference>
<sequence length="343" mass="37334">MRRASGKYILGAPKQASGYAILLRRSCGSLPVRLPQLHYSLRQLRYFVAAAETLSFTAAAKALHISQPSMSTALAELESSFGVQLFIRHHASGLSLTQAGQEMLGRARALLKNAEELQNAARDIDAGLSGDIALGCLTSLAPPLLPGLISRFMKAHTGISFRTREAPQNELLDGLYDGSLDVALTYDIDTGDTIDFQPLLTLPPYVILPKNHPLASRRTIPIPSLLTVPYVMLDLPHSREYFSRLFDSLGERPTPVFQSAQPEVVRGLVANGLGYSILNFPLKSTRTVDGAEFAVRPFSGEVGAITLGIAQAGGMKPRRAVQQFAAYCGEYIRTHYKRRAGRA</sequence>
<accession>A0A261RR46</accession>
<reference evidence="6" key="1">
    <citation type="submission" date="2017-05" db="EMBL/GenBank/DDBJ databases">
        <title>Complete and WGS of Bordetella genogroups.</title>
        <authorList>
            <person name="Spilker T."/>
            <person name="Lipuma J."/>
        </authorList>
    </citation>
    <scope>NUCLEOTIDE SEQUENCE</scope>
    <source>
        <strain evidence="6">AU21707</strain>
    </source>
</reference>
<dbReference type="GO" id="GO:0032993">
    <property type="term" value="C:protein-DNA complex"/>
    <property type="evidence" value="ECO:0007669"/>
    <property type="project" value="TreeGrafter"/>
</dbReference>
<dbReference type="InterPro" id="IPR005119">
    <property type="entry name" value="LysR_subst-bd"/>
</dbReference>
<dbReference type="InterPro" id="IPR000847">
    <property type="entry name" value="LysR_HTH_N"/>
</dbReference>
<keyword evidence="7" id="KW-1185">Reference proteome</keyword>
<keyword evidence="4" id="KW-0804">Transcription</keyword>
<dbReference type="PANTHER" id="PTHR30346">
    <property type="entry name" value="TRANSCRIPTIONAL DUAL REGULATOR HCAR-RELATED"/>
    <property type="match status" value="1"/>
</dbReference>
<dbReference type="InterPro" id="IPR036390">
    <property type="entry name" value="WH_DNA-bd_sf"/>
</dbReference>
<proteinExistence type="inferred from homology"/>
<protein>
    <submittedName>
        <fullName evidence="6">LysR family transcriptional regulator</fullName>
    </submittedName>
</protein>
<comment type="similarity">
    <text evidence="1">Belongs to the LysR transcriptional regulatory family.</text>
</comment>
<dbReference type="SUPFAM" id="SSF53850">
    <property type="entry name" value="Periplasmic binding protein-like II"/>
    <property type="match status" value="1"/>
</dbReference>
<dbReference type="Proteomes" id="UP000216857">
    <property type="component" value="Unassembled WGS sequence"/>
</dbReference>
<dbReference type="PANTHER" id="PTHR30346:SF0">
    <property type="entry name" value="HCA OPERON TRANSCRIPTIONAL ACTIVATOR HCAR"/>
    <property type="match status" value="1"/>
</dbReference>
<dbReference type="Gene3D" id="3.40.190.10">
    <property type="entry name" value="Periplasmic binding protein-like II"/>
    <property type="match status" value="2"/>
</dbReference>
<comment type="caution">
    <text evidence="6">The sequence shown here is derived from an EMBL/GenBank/DDBJ whole genome shotgun (WGS) entry which is preliminary data.</text>
</comment>
<dbReference type="GO" id="GO:0003677">
    <property type="term" value="F:DNA binding"/>
    <property type="evidence" value="ECO:0007669"/>
    <property type="project" value="UniProtKB-KW"/>
</dbReference>